<dbReference type="AlphaFoldDB" id="M1DZV4"/>
<dbReference type="PANTHER" id="PTHR31111:SF138">
    <property type="entry name" value="F-BOX ASSOCIATED DOMAIN-CONTAINING PROTEIN"/>
    <property type="match status" value="1"/>
</dbReference>
<proteinExistence type="predicted"/>
<name>M1DZV4_SOLTU</name>
<feature type="domain" description="F-box associated beta-propeller type 3" evidence="1">
    <location>
        <begin position="4"/>
        <end position="248"/>
    </location>
</feature>
<dbReference type="HOGENOM" id="CLU_968344_0_0_1"/>
<reference evidence="3" key="1">
    <citation type="journal article" date="2011" name="Nature">
        <title>Genome sequence and analysis of the tuber crop potato.</title>
        <authorList>
            <consortium name="The Potato Genome Sequencing Consortium"/>
        </authorList>
    </citation>
    <scope>NUCLEOTIDE SEQUENCE [LARGE SCALE GENOMIC DNA]</scope>
    <source>
        <strain evidence="3">cv. DM1-3 516 R44</strain>
    </source>
</reference>
<dbReference type="NCBIfam" id="TIGR01640">
    <property type="entry name" value="F_box_assoc_1"/>
    <property type="match status" value="1"/>
</dbReference>
<dbReference type="Gramene" id="PGSC0003DMT400097079">
    <property type="protein sequence ID" value="PGSC0003DMT400097079"/>
    <property type="gene ID" value="PGSC0003DMG400046650"/>
</dbReference>
<keyword evidence="3" id="KW-1185">Reference proteome</keyword>
<dbReference type="InterPro" id="IPR017451">
    <property type="entry name" value="F-box-assoc_interact_dom"/>
</dbReference>
<evidence type="ECO:0000259" key="1">
    <source>
        <dbReference type="Pfam" id="PF08268"/>
    </source>
</evidence>
<dbReference type="InterPro" id="IPR013187">
    <property type="entry name" value="F-box-assoc_dom_typ3"/>
</dbReference>
<dbReference type="PANTHER" id="PTHR31111">
    <property type="entry name" value="BNAA05G37150D PROTEIN-RELATED"/>
    <property type="match status" value="1"/>
</dbReference>
<dbReference type="PaxDb" id="4113-PGSC0003DMT400097079"/>
<dbReference type="OMA" id="FHISTCE"/>
<dbReference type="EnsemblPlants" id="PGSC0003DMT400097079">
    <property type="protein sequence ID" value="PGSC0003DMT400097079"/>
    <property type="gene ID" value="PGSC0003DMG400046650"/>
</dbReference>
<dbReference type="Pfam" id="PF08268">
    <property type="entry name" value="FBA_3"/>
    <property type="match status" value="1"/>
</dbReference>
<sequence length="288" mass="33463">EYENITPIVNGLACLYTGDRVSLFNRSTCEIMNLPSSNSQSEYRNIWYALGFNPMYNVYKLLKLCHNDEYKLFYDVLTLETSSISQGEWKGEKYIPSYNNYTFIDVGGQSYYVNGMIFWKFVYERSGECIISFDVHHENVTIIKPPPIAPTRRFGQFDGKLALSYTHKDDYDSWILDLWVLEDDQNIKWTKVSIKLSSEVDKYFYEATPIGNFPSGELVLSCFECQKVDNYLYIYDAMKSKFTRLMIDLPRSLALACRTGYPAHLSCLFENMFSLDTSLDDVVEVNNK</sequence>
<dbReference type="eggNOG" id="ENOG502R5CA">
    <property type="taxonomic scope" value="Eukaryota"/>
</dbReference>
<protein>
    <submittedName>
        <fullName evidence="2">Isoform 2 of F-box protein</fullName>
    </submittedName>
</protein>
<evidence type="ECO:0000313" key="2">
    <source>
        <dbReference type="EnsemblPlants" id="PGSC0003DMT400097079"/>
    </source>
</evidence>
<reference evidence="2" key="2">
    <citation type="submission" date="2015-06" db="UniProtKB">
        <authorList>
            <consortium name="EnsemblPlants"/>
        </authorList>
    </citation>
    <scope>IDENTIFICATION</scope>
    <source>
        <strain evidence="2">DM1-3 516 R44</strain>
    </source>
</reference>
<accession>M1DZV4</accession>
<dbReference type="InParanoid" id="M1DZV4"/>
<organism evidence="2 3">
    <name type="scientific">Solanum tuberosum</name>
    <name type="common">Potato</name>
    <dbReference type="NCBI Taxonomy" id="4113"/>
    <lineage>
        <taxon>Eukaryota</taxon>
        <taxon>Viridiplantae</taxon>
        <taxon>Streptophyta</taxon>
        <taxon>Embryophyta</taxon>
        <taxon>Tracheophyta</taxon>
        <taxon>Spermatophyta</taxon>
        <taxon>Magnoliopsida</taxon>
        <taxon>eudicotyledons</taxon>
        <taxon>Gunneridae</taxon>
        <taxon>Pentapetalae</taxon>
        <taxon>asterids</taxon>
        <taxon>lamiids</taxon>
        <taxon>Solanales</taxon>
        <taxon>Solanaceae</taxon>
        <taxon>Solanoideae</taxon>
        <taxon>Solaneae</taxon>
        <taxon>Solanum</taxon>
    </lineage>
</organism>
<dbReference type="Proteomes" id="UP000011115">
    <property type="component" value="Unassembled WGS sequence"/>
</dbReference>
<evidence type="ECO:0000313" key="3">
    <source>
        <dbReference type="Proteomes" id="UP000011115"/>
    </source>
</evidence>